<gene>
    <name evidence="3" type="ORF">G6F64_010654</name>
</gene>
<keyword evidence="4" id="KW-1185">Reference proteome</keyword>
<sequence>MSSPSHIEVILTEKEEVVPRATDKKVVKLNARQLARNARLLAAWMGQELLITFENEIGELALIPSDVGVFKVTADAVVVWDRKEKKSFPELKELKQLVRDVIAPEKALGHSDKKKKEQQQEQDCKTCPKD</sequence>
<dbReference type="PANTHER" id="PTHR36417:SF2">
    <property type="entry name" value="SELENOPROTEIN DOMAIN PROTEIN (AFU_ORTHOLOGUE AFUA_1G05220)"/>
    <property type="match status" value="1"/>
</dbReference>
<evidence type="ECO:0000256" key="2">
    <source>
        <dbReference type="SAM" id="MobiDB-lite"/>
    </source>
</evidence>
<accession>A0A9P6X0M5</accession>
<dbReference type="InterPro" id="IPR036249">
    <property type="entry name" value="Thioredoxin-like_sf"/>
</dbReference>
<dbReference type="EMBL" id="JAANQT010002279">
    <property type="protein sequence ID" value="KAG1302764.1"/>
    <property type="molecule type" value="Genomic_DNA"/>
</dbReference>
<evidence type="ECO:0000313" key="4">
    <source>
        <dbReference type="Proteomes" id="UP000716291"/>
    </source>
</evidence>
<keyword evidence="1" id="KW-0676">Redox-active center</keyword>
<dbReference type="InterPro" id="IPR011893">
    <property type="entry name" value="Selenoprotein_Rdx-typ"/>
</dbReference>
<dbReference type="PANTHER" id="PTHR36417">
    <property type="entry name" value="SELENOPROTEIN DOMAIN PROTEIN (AFU_ORTHOLOGUE AFUA_1G05220)"/>
    <property type="match status" value="1"/>
</dbReference>
<dbReference type="Gene3D" id="3.40.30.10">
    <property type="entry name" value="Glutaredoxin"/>
    <property type="match status" value="1"/>
</dbReference>
<dbReference type="Proteomes" id="UP000716291">
    <property type="component" value="Unassembled WGS sequence"/>
</dbReference>
<dbReference type="AlphaFoldDB" id="A0A9P6X0M5"/>
<feature type="region of interest" description="Disordered" evidence="2">
    <location>
        <begin position="108"/>
        <end position="130"/>
    </location>
</feature>
<proteinExistence type="predicted"/>
<dbReference type="SUPFAM" id="SSF52833">
    <property type="entry name" value="Thioredoxin-like"/>
    <property type="match status" value="1"/>
</dbReference>
<protein>
    <submittedName>
        <fullName evidence="3">Uncharacterized protein</fullName>
    </submittedName>
</protein>
<dbReference type="Pfam" id="PF10262">
    <property type="entry name" value="Rdx"/>
    <property type="match status" value="1"/>
</dbReference>
<evidence type="ECO:0000313" key="3">
    <source>
        <dbReference type="EMBL" id="KAG1302764.1"/>
    </source>
</evidence>
<name>A0A9P6X0M5_RHIOR</name>
<reference evidence="3" key="1">
    <citation type="journal article" date="2020" name="Microb. Genom.">
        <title>Genetic diversity of clinical and environmental Mucorales isolates obtained from an investigation of mucormycosis cases among solid organ transplant recipients.</title>
        <authorList>
            <person name="Nguyen M.H."/>
            <person name="Kaul D."/>
            <person name="Muto C."/>
            <person name="Cheng S.J."/>
            <person name="Richter R.A."/>
            <person name="Bruno V.M."/>
            <person name="Liu G."/>
            <person name="Beyhan S."/>
            <person name="Sundermann A.J."/>
            <person name="Mounaud S."/>
            <person name="Pasculle A.W."/>
            <person name="Nierman W.C."/>
            <person name="Driscoll E."/>
            <person name="Cumbie R."/>
            <person name="Clancy C.J."/>
            <person name="Dupont C.L."/>
        </authorList>
    </citation>
    <scope>NUCLEOTIDE SEQUENCE</scope>
    <source>
        <strain evidence="3">GL11</strain>
    </source>
</reference>
<organism evidence="3 4">
    <name type="scientific">Rhizopus oryzae</name>
    <name type="common">Mucormycosis agent</name>
    <name type="synonym">Rhizopus arrhizus var. delemar</name>
    <dbReference type="NCBI Taxonomy" id="64495"/>
    <lineage>
        <taxon>Eukaryota</taxon>
        <taxon>Fungi</taxon>
        <taxon>Fungi incertae sedis</taxon>
        <taxon>Mucoromycota</taxon>
        <taxon>Mucoromycotina</taxon>
        <taxon>Mucoromycetes</taxon>
        <taxon>Mucorales</taxon>
        <taxon>Mucorineae</taxon>
        <taxon>Rhizopodaceae</taxon>
        <taxon>Rhizopus</taxon>
    </lineage>
</organism>
<dbReference type="NCBIfam" id="TIGR02174">
    <property type="entry name" value="CXXU_selWTH"/>
    <property type="match status" value="1"/>
</dbReference>
<evidence type="ECO:0000256" key="1">
    <source>
        <dbReference type="ARBA" id="ARBA00023284"/>
    </source>
</evidence>
<comment type="caution">
    <text evidence="3">The sequence shown here is derived from an EMBL/GenBank/DDBJ whole genome shotgun (WGS) entry which is preliminary data.</text>
</comment>